<evidence type="ECO:0008006" key="4">
    <source>
        <dbReference type="Google" id="ProtNLM"/>
    </source>
</evidence>
<evidence type="ECO:0000256" key="1">
    <source>
        <dbReference type="SAM" id="SignalP"/>
    </source>
</evidence>
<reference evidence="3" key="1">
    <citation type="submission" date="2015-10" db="EMBL/GenBank/DDBJ databases">
        <authorList>
            <person name="Luecker S."/>
            <person name="Luecker S."/>
        </authorList>
    </citation>
    <scope>NUCLEOTIDE SEQUENCE [LARGE SCALE GENOMIC DNA]</scope>
</reference>
<keyword evidence="1" id="KW-0732">Signal</keyword>
<protein>
    <recommendedName>
        <fullName evidence="4">Organic solvent tolerance-like N-terminal domain-containing protein</fullName>
    </recommendedName>
</protein>
<evidence type="ECO:0000313" key="3">
    <source>
        <dbReference type="Proteomes" id="UP000198736"/>
    </source>
</evidence>
<evidence type="ECO:0000313" key="2">
    <source>
        <dbReference type="EMBL" id="CUS34763.1"/>
    </source>
</evidence>
<dbReference type="OrthoDB" id="9838269at2"/>
<dbReference type="RefSeq" id="WP_090896078.1">
    <property type="nucleotide sequence ID" value="NZ_CZPZ01000010.1"/>
</dbReference>
<feature type="chain" id="PRO_5006623938" description="Organic solvent tolerance-like N-terminal domain-containing protein" evidence="1">
    <location>
        <begin position="26"/>
        <end position="173"/>
    </location>
</feature>
<accession>A0A0S4LFN8</accession>
<dbReference type="EMBL" id="CZPZ01000010">
    <property type="protein sequence ID" value="CUS34763.1"/>
    <property type="molecule type" value="Genomic_DNA"/>
</dbReference>
<proteinExistence type="predicted"/>
<dbReference type="AlphaFoldDB" id="A0A0S4LFN8"/>
<keyword evidence="3" id="KW-1185">Reference proteome</keyword>
<name>A0A0S4LFN8_9BACT</name>
<sequence length="173" mass="18161">MRASTCTVLALMACLAVLPTLSALAEDNRGDSTTALKGTFRFSTVKTCTDSATGSMAHFYIEGTIVYDGQGSAQLTQQGTLVVPGPISTSFEETAELTYTVKPNGSFSQEGTFRAVDRSYTLTGGKMNGHIDPDGSVVIFSAAIPPEKETVTMPGRGLSEYLCGASGTAVRIR</sequence>
<feature type="signal peptide" evidence="1">
    <location>
        <begin position="1"/>
        <end position="25"/>
    </location>
</feature>
<dbReference type="Proteomes" id="UP000198736">
    <property type="component" value="Unassembled WGS sequence"/>
</dbReference>
<gene>
    <name evidence="2" type="ORF">COMA2_180113</name>
</gene>
<organism evidence="2 3">
    <name type="scientific">Candidatus Nitrospira nitrificans</name>
    <dbReference type="NCBI Taxonomy" id="1742973"/>
    <lineage>
        <taxon>Bacteria</taxon>
        <taxon>Pseudomonadati</taxon>
        <taxon>Nitrospirota</taxon>
        <taxon>Nitrospiria</taxon>
        <taxon>Nitrospirales</taxon>
        <taxon>Nitrospiraceae</taxon>
        <taxon>Nitrospira</taxon>
    </lineage>
</organism>